<evidence type="ECO:0000256" key="1">
    <source>
        <dbReference type="SAM" id="Coils"/>
    </source>
</evidence>
<accession>A0A9W9P4Z4</accession>
<evidence type="ECO:0000313" key="3">
    <source>
        <dbReference type="Proteomes" id="UP001147733"/>
    </source>
</evidence>
<dbReference type="EMBL" id="JAPQKT010000003">
    <property type="protein sequence ID" value="KAJ5235427.1"/>
    <property type="molecule type" value="Genomic_DNA"/>
</dbReference>
<dbReference type="AlphaFoldDB" id="A0A9W9P4Z4"/>
<dbReference type="Gene3D" id="1.20.5.340">
    <property type="match status" value="1"/>
</dbReference>
<reference evidence="2" key="2">
    <citation type="journal article" date="2023" name="IMA Fungus">
        <title>Comparative genomic study of the Penicillium genus elucidates a diverse pangenome and 15 lateral gene transfer events.</title>
        <authorList>
            <person name="Petersen C."/>
            <person name="Sorensen T."/>
            <person name="Nielsen M.R."/>
            <person name="Sondergaard T.E."/>
            <person name="Sorensen J.L."/>
            <person name="Fitzpatrick D.A."/>
            <person name="Frisvad J.C."/>
            <person name="Nielsen K.L."/>
        </authorList>
    </citation>
    <scope>NUCLEOTIDE SEQUENCE</scope>
    <source>
        <strain evidence="2">IBT 23319</strain>
    </source>
</reference>
<dbReference type="OrthoDB" id="4350056at2759"/>
<sequence>MSIRDDSNAYESSIHFNATHSIWPGIDSLLYCPSNGDFGNIAGSIDFATGSSPDQGRIVPMEEVDIAPSAFPALSFDEGTMDNQEGPPSHMAQAGRYSFPATGMPYGPDNGLPGTINHLINQMEQFTTTIYHYGTLTHALESKIDTFATSIGQMESQVGNIVYRLDSMEHRLDSMEHRLGSMEHRLDSMEHRLDTMEHNIDGMDGKIHDIDGSCKMLNSYLLEVIKREKDFVRDMRDLSDPGDSL</sequence>
<keyword evidence="1" id="KW-0175">Coiled coil</keyword>
<dbReference type="GeneID" id="81382682"/>
<feature type="coiled-coil region" evidence="1">
    <location>
        <begin position="165"/>
        <end position="199"/>
    </location>
</feature>
<name>A0A9W9P4Z4_PENCI</name>
<proteinExistence type="predicted"/>
<protein>
    <submittedName>
        <fullName evidence="2">Uncharacterized protein</fullName>
    </submittedName>
</protein>
<dbReference type="SUPFAM" id="SSF57997">
    <property type="entry name" value="Tropomyosin"/>
    <property type="match status" value="1"/>
</dbReference>
<dbReference type="RefSeq" id="XP_056502927.1">
    <property type="nucleotide sequence ID" value="XM_056643515.1"/>
</dbReference>
<keyword evidence="3" id="KW-1185">Reference proteome</keyword>
<reference evidence="2" key="1">
    <citation type="submission" date="2022-11" db="EMBL/GenBank/DDBJ databases">
        <authorList>
            <person name="Petersen C."/>
        </authorList>
    </citation>
    <scope>NUCLEOTIDE SEQUENCE</scope>
    <source>
        <strain evidence="2">IBT 23319</strain>
    </source>
</reference>
<organism evidence="2 3">
    <name type="scientific">Penicillium citrinum</name>
    <dbReference type="NCBI Taxonomy" id="5077"/>
    <lineage>
        <taxon>Eukaryota</taxon>
        <taxon>Fungi</taxon>
        <taxon>Dikarya</taxon>
        <taxon>Ascomycota</taxon>
        <taxon>Pezizomycotina</taxon>
        <taxon>Eurotiomycetes</taxon>
        <taxon>Eurotiomycetidae</taxon>
        <taxon>Eurotiales</taxon>
        <taxon>Aspergillaceae</taxon>
        <taxon>Penicillium</taxon>
    </lineage>
</organism>
<dbReference type="Proteomes" id="UP001147733">
    <property type="component" value="Unassembled WGS sequence"/>
</dbReference>
<evidence type="ECO:0000313" key="2">
    <source>
        <dbReference type="EMBL" id="KAJ5235427.1"/>
    </source>
</evidence>
<gene>
    <name evidence="2" type="ORF">N7469_004595</name>
</gene>
<comment type="caution">
    <text evidence="2">The sequence shown here is derived from an EMBL/GenBank/DDBJ whole genome shotgun (WGS) entry which is preliminary data.</text>
</comment>